<feature type="chain" id="PRO_5046921582" evidence="4">
    <location>
        <begin position="28"/>
        <end position="666"/>
    </location>
</feature>
<dbReference type="Pfam" id="PF00691">
    <property type="entry name" value="OmpA"/>
    <property type="match status" value="1"/>
</dbReference>
<dbReference type="InterPro" id="IPR006664">
    <property type="entry name" value="OMP_bac"/>
</dbReference>
<dbReference type="InterPro" id="IPR036737">
    <property type="entry name" value="OmpA-like_sf"/>
</dbReference>
<dbReference type="PROSITE" id="PS51123">
    <property type="entry name" value="OMPA_2"/>
    <property type="match status" value="1"/>
</dbReference>
<evidence type="ECO:0000256" key="4">
    <source>
        <dbReference type="SAM" id="SignalP"/>
    </source>
</evidence>
<dbReference type="Pfam" id="PF06742">
    <property type="entry name" value="DUF1214"/>
    <property type="match status" value="1"/>
</dbReference>
<evidence type="ECO:0000313" key="6">
    <source>
        <dbReference type="EMBL" id="WZK88303.1"/>
    </source>
</evidence>
<dbReference type="SUPFAM" id="SSF103088">
    <property type="entry name" value="OmpA-like"/>
    <property type="match status" value="1"/>
</dbReference>
<dbReference type="RefSeq" id="WP_406645688.1">
    <property type="nucleotide sequence ID" value="NZ_CP123584.1"/>
</dbReference>
<dbReference type="Gene3D" id="2.60.40.1610">
    <property type="entry name" value="Domain of unknown function DUF1254"/>
    <property type="match status" value="1"/>
</dbReference>
<dbReference type="Gene3D" id="3.30.1330.60">
    <property type="entry name" value="OmpA-like domain"/>
    <property type="match status" value="1"/>
</dbReference>
<dbReference type="InterPro" id="IPR010621">
    <property type="entry name" value="DUF1214"/>
</dbReference>
<dbReference type="CDD" id="cd07185">
    <property type="entry name" value="OmpA_C-like"/>
    <property type="match status" value="1"/>
</dbReference>
<dbReference type="InterPro" id="IPR037049">
    <property type="entry name" value="DUF1214_C_sf"/>
</dbReference>
<proteinExistence type="predicted"/>
<dbReference type="Gene3D" id="1.10.3360.10">
    <property type="entry name" value="VPA0735-like domain"/>
    <property type="match status" value="1"/>
</dbReference>
<dbReference type="Pfam" id="PF06863">
    <property type="entry name" value="DUF1254"/>
    <property type="match status" value="1"/>
</dbReference>
<feature type="signal peptide" evidence="4">
    <location>
        <begin position="1"/>
        <end position="27"/>
    </location>
</feature>
<dbReference type="SUPFAM" id="SSF160935">
    <property type="entry name" value="VPA0735-like"/>
    <property type="match status" value="1"/>
</dbReference>
<dbReference type="Gene3D" id="2.60.120.600">
    <property type="entry name" value="Domain of unknown function DUF1214, C-terminal domain"/>
    <property type="match status" value="1"/>
</dbReference>
<evidence type="ECO:0000256" key="2">
    <source>
        <dbReference type="ARBA" id="ARBA00023136"/>
    </source>
</evidence>
<keyword evidence="2 3" id="KW-0472">Membrane</keyword>
<evidence type="ECO:0000256" key="3">
    <source>
        <dbReference type="PROSITE-ProRule" id="PRU00473"/>
    </source>
</evidence>
<feature type="domain" description="OmpA-like" evidence="5">
    <location>
        <begin position="54"/>
        <end position="173"/>
    </location>
</feature>
<evidence type="ECO:0000256" key="1">
    <source>
        <dbReference type="ARBA" id="ARBA00004370"/>
    </source>
</evidence>
<dbReference type="InterPro" id="IPR037050">
    <property type="entry name" value="DUF1254_sf"/>
</dbReference>
<name>A0ABZ2XRH5_9RHOB</name>
<keyword evidence="7" id="KW-1185">Reference proteome</keyword>
<evidence type="ECO:0000313" key="7">
    <source>
        <dbReference type="Proteomes" id="UP001623232"/>
    </source>
</evidence>
<dbReference type="PANTHER" id="PTHR36509:SF3">
    <property type="entry name" value="SIGNAL PEPTIDE PROTEIN"/>
    <property type="match status" value="1"/>
</dbReference>
<dbReference type="InterPro" id="IPR010679">
    <property type="entry name" value="DUF1254"/>
</dbReference>
<gene>
    <name evidence="6" type="ORF">QEZ52_17120</name>
</gene>
<dbReference type="PRINTS" id="PR01021">
    <property type="entry name" value="OMPADOMAIN"/>
</dbReference>
<keyword evidence="4" id="KW-0732">Signal</keyword>
<protein>
    <submittedName>
        <fullName evidence="6">DUF1214 domain-containing protein</fullName>
    </submittedName>
</protein>
<reference evidence="6 7" key="1">
    <citation type="submission" date="2023-04" db="EMBL/GenBank/DDBJ databases">
        <title>Complete genome sequence of Alisedimentitalea scapharcae.</title>
        <authorList>
            <person name="Rong J.-C."/>
            <person name="Yi M.-L."/>
            <person name="Zhao Q."/>
        </authorList>
    </citation>
    <scope>NUCLEOTIDE SEQUENCE [LARGE SCALE GENOMIC DNA]</scope>
    <source>
        <strain evidence="6 7">KCTC 42119</strain>
    </source>
</reference>
<sequence>MKTRFKLKACTAALALTVGLAASTGHAQTVRKPGTDIRAQAIGELTDERVREVLVEEGRVSMSGGFFETDSADLGGTSNQVLFKLASAMGLHPNMRLAIVGHTDSVGDFNYNVSLSHRRAAAVRNALMGEPYNVAPERLVAMGAGSISPVASNKSDEGRALNRRVEFVLLDETVEALPQEEIVMPAQSTAEYAAAVPENVLTPDLVRTRTLGDLRFFDGMPLPETVQTTFDNLDLMRATSAFLDGMKIASLRGMFQGYEDVGAAPNDIVITETLMNARSIWLTPNTTTIYIGSNVDIADGPVVIEVPAGLLGLLDDAAFEYVADIGALGADKGKGGKYLLLHHDDETPVPEGYFELRTKTNEHWLLLRRSPDADGSTAGPVAKIKAGLNVYSLSEAANPPAEKFINVSDVQYNTVHANNEDFFHEIKVALDNNPIGAFNPEIVGTFASIGLKKGVPFEPDARMRDIMVEAASIANATARSITYAARDPGVYFYEDRKWNSPFQRQSYLFEEDGARILDDRTYFFYMATGITPAMTSPPVGSGSVYAMTARDVNGDYLDGSKTYSVTLPGPVPANNFWSFMLYSGQTRSILETDQKSGGIDSNREGIKANDDGSYTVYFGPKAPEGRENNWAQTAPGRSFNAMMRLYGPLEPWFDKSWKPGDFIPVE</sequence>
<dbReference type="PANTHER" id="PTHR36509">
    <property type="entry name" value="BLL3101 PROTEIN"/>
    <property type="match status" value="1"/>
</dbReference>
<evidence type="ECO:0000259" key="5">
    <source>
        <dbReference type="PROSITE" id="PS51123"/>
    </source>
</evidence>
<dbReference type="EMBL" id="CP123584">
    <property type="protein sequence ID" value="WZK88303.1"/>
    <property type="molecule type" value="Genomic_DNA"/>
</dbReference>
<organism evidence="6 7">
    <name type="scientific">Aliisedimentitalea scapharcae</name>
    <dbReference type="NCBI Taxonomy" id="1524259"/>
    <lineage>
        <taxon>Bacteria</taxon>
        <taxon>Pseudomonadati</taxon>
        <taxon>Pseudomonadota</taxon>
        <taxon>Alphaproteobacteria</taxon>
        <taxon>Rhodobacterales</taxon>
        <taxon>Roseobacteraceae</taxon>
        <taxon>Aliisedimentitalea</taxon>
    </lineage>
</organism>
<dbReference type="Proteomes" id="UP001623232">
    <property type="component" value="Chromosome"/>
</dbReference>
<dbReference type="InterPro" id="IPR006665">
    <property type="entry name" value="OmpA-like"/>
</dbReference>
<comment type="subcellular location">
    <subcellularLocation>
        <location evidence="1">Membrane</location>
    </subcellularLocation>
</comment>
<accession>A0ABZ2XRH5</accession>